<feature type="transmembrane region" description="Helical" evidence="7">
    <location>
        <begin position="256"/>
        <end position="275"/>
    </location>
</feature>
<feature type="domain" description="Major facilitator superfamily (MFS) profile" evidence="8">
    <location>
        <begin position="1"/>
        <end position="170"/>
    </location>
</feature>
<evidence type="ECO:0000256" key="7">
    <source>
        <dbReference type="SAM" id="Phobius"/>
    </source>
</evidence>
<keyword evidence="5 7" id="KW-0472">Membrane</keyword>
<feature type="transmembrane region" description="Helical" evidence="7">
    <location>
        <begin position="82"/>
        <end position="108"/>
    </location>
</feature>
<dbReference type="EMBL" id="CM018045">
    <property type="protein sequence ID" value="KAA8528784.1"/>
    <property type="molecule type" value="Genomic_DNA"/>
</dbReference>
<dbReference type="InterPro" id="IPR020846">
    <property type="entry name" value="MFS_dom"/>
</dbReference>
<comment type="subcellular location">
    <subcellularLocation>
        <location evidence="1">Membrane</location>
        <topology evidence="1">Multi-pass membrane protein</topology>
    </subcellularLocation>
</comment>
<keyword evidence="3 7" id="KW-0812">Transmembrane</keyword>
<keyword evidence="10" id="KW-1185">Reference proteome</keyword>
<dbReference type="PANTHER" id="PTHR23504">
    <property type="entry name" value="MAJOR FACILITATOR SUPERFAMILY DOMAIN-CONTAINING PROTEIN 10"/>
    <property type="match status" value="1"/>
</dbReference>
<evidence type="ECO:0000313" key="9">
    <source>
        <dbReference type="EMBL" id="KAA8528784.1"/>
    </source>
</evidence>
<dbReference type="OrthoDB" id="419616at2759"/>
<proteinExistence type="inferred from homology"/>
<dbReference type="InterPro" id="IPR036259">
    <property type="entry name" value="MFS_trans_sf"/>
</dbReference>
<dbReference type="AlphaFoldDB" id="A0A5J5AEV4"/>
<dbReference type="PANTHER" id="PTHR23504:SF1">
    <property type="entry name" value="GH21943P-RELATED"/>
    <property type="match status" value="1"/>
</dbReference>
<name>A0A5J5AEV4_9ASTE</name>
<dbReference type="PROSITE" id="PS50850">
    <property type="entry name" value="MFS"/>
    <property type="match status" value="1"/>
</dbReference>
<feature type="transmembrane region" description="Helical" evidence="7">
    <location>
        <begin position="223"/>
        <end position="244"/>
    </location>
</feature>
<evidence type="ECO:0000313" key="10">
    <source>
        <dbReference type="Proteomes" id="UP000325577"/>
    </source>
</evidence>
<evidence type="ECO:0000256" key="1">
    <source>
        <dbReference type="ARBA" id="ARBA00004141"/>
    </source>
</evidence>
<dbReference type="CDD" id="cd17330">
    <property type="entry name" value="MFS_SLC46_TetA_like"/>
    <property type="match status" value="1"/>
</dbReference>
<evidence type="ECO:0000256" key="6">
    <source>
        <dbReference type="ARBA" id="ARBA00044504"/>
    </source>
</evidence>
<sequence length="421" mass="45358">MVIPAITDVTMSALCPGKDECSLAIYLTGIQHAIIGLGTLVIMPLVGNLSDIYGRKAMLTVPMTLAAIPLVILAYSRTKNFYYAYYLLKTLTAMVCEGSVHCLALAYVADNIPENRRASAFGILSGIGSCAFVCGNLSTRFISTASTFQVAALVAVIATLYMRVFLPESIVNDGISTRTNSKDEADVSLLDKDSTKNFQIFKTLPSLDDTISLLRSSKTFSQAAIVAFFSNVAEHGLHASLMYYLKARFHFDKDQFADVLVITGVAGIISQLVLMPILAPAIGVEKLLSIGLFFSCAHMFLYSIAWSSWVPYVVAMFSVLVVFTAPCIRSIASKQVGPSEQGKAQGCISGICSFANVVSPLAFSPLTALFLSESAPFHFPGFSIMCVGFVSMIGFIQSIMIRAAPPISNYKVNSCNNHVEP</sequence>
<dbReference type="SUPFAM" id="SSF103473">
    <property type="entry name" value="MFS general substrate transporter"/>
    <property type="match status" value="1"/>
</dbReference>
<gene>
    <name evidence="9" type="ORF">F0562_036139</name>
</gene>
<feature type="transmembrane region" description="Helical" evidence="7">
    <location>
        <begin position="120"/>
        <end position="142"/>
    </location>
</feature>
<dbReference type="GO" id="GO:0016020">
    <property type="term" value="C:membrane"/>
    <property type="evidence" value="ECO:0007669"/>
    <property type="project" value="UniProtKB-SubCell"/>
</dbReference>
<evidence type="ECO:0000256" key="3">
    <source>
        <dbReference type="ARBA" id="ARBA00022692"/>
    </source>
</evidence>
<feature type="transmembrane region" description="Helical" evidence="7">
    <location>
        <begin position="312"/>
        <end position="332"/>
    </location>
</feature>
<evidence type="ECO:0000259" key="8">
    <source>
        <dbReference type="PROSITE" id="PS50850"/>
    </source>
</evidence>
<accession>A0A5J5AEV4</accession>
<dbReference type="InterPro" id="IPR011701">
    <property type="entry name" value="MFS"/>
</dbReference>
<keyword evidence="4 7" id="KW-1133">Transmembrane helix</keyword>
<evidence type="ECO:0000256" key="2">
    <source>
        <dbReference type="ARBA" id="ARBA00022448"/>
    </source>
</evidence>
<protein>
    <recommendedName>
        <fullName evidence="8">Major facilitator superfamily (MFS) profile domain-containing protein</fullName>
    </recommendedName>
</protein>
<dbReference type="Gene3D" id="1.20.1250.20">
    <property type="entry name" value="MFS general substrate transporter like domains"/>
    <property type="match status" value="1"/>
</dbReference>
<dbReference type="Proteomes" id="UP000325577">
    <property type="component" value="Linkage Group LG21"/>
</dbReference>
<feature type="transmembrane region" description="Helical" evidence="7">
    <location>
        <begin position="377"/>
        <end position="401"/>
    </location>
</feature>
<evidence type="ECO:0000256" key="4">
    <source>
        <dbReference type="ARBA" id="ARBA00022989"/>
    </source>
</evidence>
<feature type="transmembrane region" description="Helical" evidence="7">
    <location>
        <begin position="23"/>
        <end position="45"/>
    </location>
</feature>
<organism evidence="9 10">
    <name type="scientific">Nyssa sinensis</name>
    <dbReference type="NCBI Taxonomy" id="561372"/>
    <lineage>
        <taxon>Eukaryota</taxon>
        <taxon>Viridiplantae</taxon>
        <taxon>Streptophyta</taxon>
        <taxon>Embryophyta</taxon>
        <taxon>Tracheophyta</taxon>
        <taxon>Spermatophyta</taxon>
        <taxon>Magnoliopsida</taxon>
        <taxon>eudicotyledons</taxon>
        <taxon>Gunneridae</taxon>
        <taxon>Pentapetalae</taxon>
        <taxon>asterids</taxon>
        <taxon>Cornales</taxon>
        <taxon>Nyssaceae</taxon>
        <taxon>Nyssa</taxon>
    </lineage>
</organism>
<feature type="transmembrane region" description="Helical" evidence="7">
    <location>
        <begin position="57"/>
        <end position="76"/>
    </location>
</feature>
<keyword evidence="2" id="KW-0813">Transport</keyword>
<comment type="similarity">
    <text evidence="6">Belongs to the major facilitator superfamily. Phosphate:H(+) symporter (TC 2.A.1.9) family.</text>
</comment>
<evidence type="ECO:0000256" key="5">
    <source>
        <dbReference type="ARBA" id="ARBA00023136"/>
    </source>
</evidence>
<feature type="transmembrane region" description="Helical" evidence="7">
    <location>
        <begin position="344"/>
        <end position="371"/>
    </location>
</feature>
<dbReference type="GO" id="GO:0022857">
    <property type="term" value="F:transmembrane transporter activity"/>
    <property type="evidence" value="ECO:0007669"/>
    <property type="project" value="InterPro"/>
</dbReference>
<feature type="transmembrane region" description="Helical" evidence="7">
    <location>
        <begin position="148"/>
        <end position="166"/>
    </location>
</feature>
<dbReference type="Pfam" id="PF07690">
    <property type="entry name" value="MFS_1"/>
    <property type="match status" value="1"/>
</dbReference>
<reference evidence="9 10" key="1">
    <citation type="submission" date="2019-09" db="EMBL/GenBank/DDBJ databases">
        <title>A chromosome-level genome assembly of the Chinese tupelo Nyssa sinensis.</title>
        <authorList>
            <person name="Yang X."/>
            <person name="Kang M."/>
            <person name="Yang Y."/>
            <person name="Xiong H."/>
            <person name="Wang M."/>
            <person name="Zhang Z."/>
            <person name="Wang Z."/>
            <person name="Wu H."/>
            <person name="Ma T."/>
            <person name="Liu J."/>
            <person name="Xi Z."/>
        </authorList>
    </citation>
    <scope>NUCLEOTIDE SEQUENCE [LARGE SCALE GENOMIC DNA]</scope>
    <source>
        <strain evidence="9">J267</strain>
        <tissue evidence="9">Leaf</tissue>
    </source>
</reference>